<dbReference type="GO" id="GO:0004604">
    <property type="term" value="F:phosphoadenylyl-sulfate reductase (thioredoxin) activity"/>
    <property type="evidence" value="ECO:0007669"/>
    <property type="project" value="InterPro"/>
</dbReference>
<proteinExistence type="inferred from homology"/>
<dbReference type="SUPFAM" id="SSF52402">
    <property type="entry name" value="Adenine nucleotide alpha hydrolases-like"/>
    <property type="match status" value="1"/>
</dbReference>
<dbReference type="PANTHER" id="PTHR46509:SF1">
    <property type="entry name" value="PHOSPHOADENOSINE PHOSPHOSULFATE REDUCTASE"/>
    <property type="match status" value="1"/>
</dbReference>
<sequence length="217" mass="25037">MNIVDKISHSKELITDAVEKHTPRIAVASSWGKDSMVLLHLALQIELNIRVISVITPFKPRTTLLFKNAIVKMWDLNYSEYRANGNNLPVGLWKTDPNRCCEIYKVEPMKEAVKDLDCWISGVRSKEGITRSDYEEIEEKEGLVKINPLLRWSETDIWKYAGLYHVPMNPLYKWGFRSLGCEPCTSIVDDDEDERKGRWKGTKKEGLECGIHTKKLK</sequence>
<dbReference type="PIRSF" id="PIRSF000857">
    <property type="entry name" value="PAPS_reductase"/>
    <property type="match status" value="1"/>
</dbReference>
<dbReference type="GO" id="GO:0019379">
    <property type="term" value="P:sulfate assimilation, phosphoadenylyl sulfate reduction by phosphoadenylyl-sulfate reductase (thioredoxin)"/>
    <property type="evidence" value="ECO:0007669"/>
    <property type="project" value="InterPro"/>
</dbReference>
<dbReference type="InterPro" id="IPR014729">
    <property type="entry name" value="Rossmann-like_a/b/a_fold"/>
</dbReference>
<dbReference type="NCBIfam" id="NF002537">
    <property type="entry name" value="PRK02090.1"/>
    <property type="match status" value="1"/>
</dbReference>
<comment type="caution">
    <text evidence="5">The sequence shown here is derived from an EMBL/GenBank/DDBJ whole genome shotgun (WGS) entry which is preliminary data.</text>
</comment>
<dbReference type="HAMAP" id="MF_00063">
    <property type="entry name" value="CysH"/>
    <property type="match status" value="1"/>
</dbReference>
<evidence type="ECO:0000256" key="1">
    <source>
        <dbReference type="ARBA" id="ARBA00009732"/>
    </source>
</evidence>
<dbReference type="Gene3D" id="3.40.50.620">
    <property type="entry name" value="HUPs"/>
    <property type="match status" value="1"/>
</dbReference>
<feature type="domain" description="Phosphoadenosine phosphosulphate reductase" evidence="4">
    <location>
        <begin position="25"/>
        <end position="186"/>
    </location>
</feature>
<evidence type="ECO:0000256" key="3">
    <source>
        <dbReference type="ARBA" id="ARBA00024327"/>
    </source>
</evidence>
<dbReference type="PANTHER" id="PTHR46509">
    <property type="entry name" value="PHOSPHOADENOSINE PHOSPHOSULFATE REDUCTASE"/>
    <property type="match status" value="1"/>
</dbReference>
<reference evidence="5" key="1">
    <citation type="journal article" date="2014" name="Front. Microbiol.">
        <title>High frequency of phylogenetically diverse reductive dehalogenase-homologous genes in deep subseafloor sedimentary metagenomes.</title>
        <authorList>
            <person name="Kawai M."/>
            <person name="Futagami T."/>
            <person name="Toyoda A."/>
            <person name="Takaki Y."/>
            <person name="Nishi S."/>
            <person name="Hori S."/>
            <person name="Arai W."/>
            <person name="Tsubouchi T."/>
            <person name="Morono Y."/>
            <person name="Uchiyama I."/>
            <person name="Ito T."/>
            <person name="Fujiyama A."/>
            <person name="Inagaki F."/>
            <person name="Takami H."/>
        </authorList>
    </citation>
    <scope>NUCLEOTIDE SEQUENCE</scope>
    <source>
        <strain evidence="5">Expedition CK06-06</strain>
    </source>
</reference>
<evidence type="ECO:0000259" key="4">
    <source>
        <dbReference type="Pfam" id="PF01507"/>
    </source>
</evidence>
<dbReference type="InterPro" id="IPR002500">
    <property type="entry name" value="PAPS_reduct_dom"/>
</dbReference>
<accession>X1DV79</accession>
<keyword evidence="2" id="KW-0560">Oxidoreductase</keyword>
<dbReference type="AlphaFoldDB" id="X1DV79"/>
<protein>
    <recommendedName>
        <fullName evidence="4">Phosphoadenosine phosphosulphate reductase domain-containing protein</fullName>
    </recommendedName>
</protein>
<gene>
    <name evidence="5" type="ORF">S03H2_00028</name>
</gene>
<name>X1DV79_9ZZZZ</name>
<dbReference type="GO" id="GO:0005737">
    <property type="term" value="C:cytoplasm"/>
    <property type="evidence" value="ECO:0007669"/>
    <property type="project" value="TreeGrafter"/>
</dbReference>
<dbReference type="InterPro" id="IPR004511">
    <property type="entry name" value="PAPS/APS_Rdtase"/>
</dbReference>
<evidence type="ECO:0000256" key="2">
    <source>
        <dbReference type="ARBA" id="ARBA00023002"/>
    </source>
</evidence>
<organism evidence="5">
    <name type="scientific">marine sediment metagenome</name>
    <dbReference type="NCBI Taxonomy" id="412755"/>
    <lineage>
        <taxon>unclassified sequences</taxon>
        <taxon>metagenomes</taxon>
        <taxon>ecological metagenomes</taxon>
    </lineage>
</organism>
<evidence type="ECO:0000313" key="5">
    <source>
        <dbReference type="EMBL" id="GAH24921.1"/>
    </source>
</evidence>
<comment type="pathway">
    <text evidence="3">Sulfur metabolism; hydrogen sulfide biosynthesis; sulfite from sulfate.</text>
</comment>
<dbReference type="Pfam" id="PF01507">
    <property type="entry name" value="PAPS_reduct"/>
    <property type="match status" value="1"/>
</dbReference>
<dbReference type="EMBL" id="BARU01000002">
    <property type="protein sequence ID" value="GAH24921.1"/>
    <property type="molecule type" value="Genomic_DNA"/>
</dbReference>
<comment type="similarity">
    <text evidence="1">Belongs to the PAPS reductase family. CysH subfamily.</text>
</comment>